<organism evidence="2">
    <name type="scientific">Dissoconium aciculare CBS 342.82</name>
    <dbReference type="NCBI Taxonomy" id="1314786"/>
    <lineage>
        <taxon>Eukaryota</taxon>
        <taxon>Fungi</taxon>
        <taxon>Dikarya</taxon>
        <taxon>Ascomycota</taxon>
        <taxon>Pezizomycotina</taxon>
        <taxon>Dothideomycetes</taxon>
        <taxon>Dothideomycetidae</taxon>
        <taxon>Mycosphaerellales</taxon>
        <taxon>Dissoconiaceae</taxon>
        <taxon>Dissoconium</taxon>
    </lineage>
</organism>
<keyword evidence="1" id="KW-1185">Reference proteome</keyword>
<evidence type="ECO:0000313" key="2">
    <source>
        <dbReference type="RefSeq" id="XP_033460525.1"/>
    </source>
</evidence>
<reference evidence="2" key="1">
    <citation type="submission" date="2020-01" db="EMBL/GenBank/DDBJ databases">
        <authorList>
            <consortium name="DOE Joint Genome Institute"/>
            <person name="Haridas S."/>
            <person name="Albert R."/>
            <person name="Binder M."/>
            <person name="Bloem J."/>
            <person name="Labutti K."/>
            <person name="Salamov A."/>
            <person name="Andreopoulos B."/>
            <person name="Baker S.E."/>
            <person name="Barry K."/>
            <person name="Bills G."/>
            <person name="Bluhm B.H."/>
            <person name="Cannon C."/>
            <person name="Castanera R."/>
            <person name="Culley D.E."/>
            <person name="Daum C."/>
            <person name="Ezra D."/>
            <person name="Gonzalez J.B."/>
            <person name="Henrissat B."/>
            <person name="Kuo A."/>
            <person name="Liang C."/>
            <person name="Lipzen A."/>
            <person name="Lutzoni F."/>
            <person name="Magnuson J."/>
            <person name="Mondo S."/>
            <person name="Nolan M."/>
            <person name="Ohm R."/>
            <person name="Pangilinan J."/>
            <person name="Park H.-J."/>
            <person name="Ramirez L."/>
            <person name="Alfaro M."/>
            <person name="Sun H."/>
            <person name="Tritt A."/>
            <person name="Yoshinaga Y."/>
            <person name="Zwiers L.-H."/>
            <person name="Turgeon B.G."/>
            <person name="Goodwin S.B."/>
            <person name="Spatafora J.W."/>
            <person name="Crous P.W."/>
            <person name="Grigoriev I.V."/>
        </authorList>
    </citation>
    <scope>NUCLEOTIDE SEQUENCE</scope>
    <source>
        <strain evidence="2">CBS 342.82</strain>
    </source>
</reference>
<sequence length="365" mass="40510">MNCDGPFCLVYFTSTPRPDAAINHTWTPLKAAVHIVTHRRIPANSGDLSGKEAYHPHFLPSKNPVIFTHSAASSQQTPAVRDSWREIEDNTWIIGGKIKLVRGPAPLLDSSWIDDDGTYFTAFEADKEDIDAAIQHPAPKTPFKLVYDAWDAHAVWQVGNAFVKITIIAGPLITREYVTLAAVHAMLGLGFRLPNVIYHDEKGSRYFLIMSRVVGEISHKIWPSLSVDERASDMGGVDGGQIPKYYLVAKQESGSAANFDTQLQLETCKALGMDCPGFVFYYCDLGPGNILQDPADGSIGVIDWECVGFLPRAWILTEFRVSGGHDLEAPGDGYDQFDYRVRLIRKLLQMGFDHVVEQWLSLGKS</sequence>
<name>A0A6J3M7G6_9PEZI</name>
<dbReference type="PANTHER" id="PTHR21310">
    <property type="entry name" value="AMINOGLYCOSIDE PHOSPHOTRANSFERASE-RELATED-RELATED"/>
    <property type="match status" value="1"/>
</dbReference>
<accession>A0A6J3M7G6</accession>
<proteinExistence type="predicted"/>
<gene>
    <name evidence="2" type="ORF">K489DRAFT_409334</name>
</gene>
<evidence type="ECO:0008006" key="3">
    <source>
        <dbReference type="Google" id="ProtNLM"/>
    </source>
</evidence>
<dbReference type="Proteomes" id="UP000504637">
    <property type="component" value="Unplaced"/>
</dbReference>
<evidence type="ECO:0000313" key="1">
    <source>
        <dbReference type="Proteomes" id="UP000504637"/>
    </source>
</evidence>
<dbReference type="SUPFAM" id="SSF56112">
    <property type="entry name" value="Protein kinase-like (PK-like)"/>
    <property type="match status" value="1"/>
</dbReference>
<reference evidence="2" key="3">
    <citation type="submission" date="2025-08" db="UniProtKB">
        <authorList>
            <consortium name="RefSeq"/>
        </authorList>
    </citation>
    <scope>IDENTIFICATION</scope>
    <source>
        <strain evidence="2">CBS 342.82</strain>
    </source>
</reference>
<dbReference type="RefSeq" id="XP_033460525.1">
    <property type="nucleotide sequence ID" value="XM_033607567.1"/>
</dbReference>
<dbReference type="AlphaFoldDB" id="A0A6J3M7G6"/>
<dbReference type="InterPro" id="IPR051678">
    <property type="entry name" value="AGP_Transferase"/>
</dbReference>
<dbReference type="InterPro" id="IPR011009">
    <property type="entry name" value="Kinase-like_dom_sf"/>
</dbReference>
<reference evidence="2" key="2">
    <citation type="submission" date="2020-04" db="EMBL/GenBank/DDBJ databases">
        <authorList>
            <consortium name="NCBI Genome Project"/>
        </authorList>
    </citation>
    <scope>NUCLEOTIDE SEQUENCE</scope>
    <source>
        <strain evidence="2">CBS 342.82</strain>
    </source>
</reference>
<dbReference type="GeneID" id="54365366"/>
<protein>
    <recommendedName>
        <fullName evidence="3">Aminoglycoside phosphotransferase domain-containing protein</fullName>
    </recommendedName>
</protein>
<dbReference type="PANTHER" id="PTHR21310:SF58">
    <property type="entry name" value="AMINOGLYCOSIDE PHOSPHOTRANSFERASE DOMAIN-CONTAINING PROTEIN"/>
    <property type="match status" value="1"/>
</dbReference>
<dbReference type="OrthoDB" id="5404599at2759"/>